<dbReference type="SUPFAM" id="SSF55811">
    <property type="entry name" value="Nudix"/>
    <property type="match status" value="1"/>
</dbReference>
<dbReference type="InterPro" id="IPR051325">
    <property type="entry name" value="Nudix_hydrolase_domain"/>
</dbReference>
<sequence>MGIQFGQEREKSYGAVIINEKKEFLLIRHKNGGHWDFPKGHKEAGESSKETALREVLEETGLTVRLIEGFKEKSRYSPKPGVEKTVTFYLGFSMGEVQIQEEEILDFEYLTYDEAKARITFKESKSIIASAKQFIDTYLQSNED</sequence>
<dbReference type="PANTHER" id="PTHR21340:SF0">
    <property type="entry name" value="BIS(5'-NUCLEOSYL)-TETRAPHOSPHATASE [ASYMMETRICAL]"/>
    <property type="match status" value="1"/>
</dbReference>
<evidence type="ECO:0000256" key="5">
    <source>
        <dbReference type="ARBA" id="ARBA00032644"/>
    </source>
</evidence>
<accession>A0A1G8LB14</accession>
<dbReference type="InterPro" id="IPR015797">
    <property type="entry name" value="NUDIX_hydrolase-like_dom_sf"/>
</dbReference>
<organism evidence="8 9">
    <name type="scientific">Proteiniclasticum ruminis</name>
    <dbReference type="NCBI Taxonomy" id="398199"/>
    <lineage>
        <taxon>Bacteria</taxon>
        <taxon>Bacillati</taxon>
        <taxon>Bacillota</taxon>
        <taxon>Clostridia</taxon>
        <taxon>Eubacteriales</taxon>
        <taxon>Clostridiaceae</taxon>
        <taxon>Proteiniclasticum</taxon>
    </lineage>
</organism>
<dbReference type="InterPro" id="IPR020476">
    <property type="entry name" value="Nudix_hydrolase"/>
</dbReference>
<dbReference type="PRINTS" id="PR00502">
    <property type="entry name" value="NUDIXFAMILY"/>
</dbReference>
<dbReference type="Pfam" id="PF00293">
    <property type="entry name" value="NUDIX"/>
    <property type="match status" value="1"/>
</dbReference>
<dbReference type="GO" id="GO:0006754">
    <property type="term" value="P:ATP biosynthetic process"/>
    <property type="evidence" value="ECO:0007669"/>
    <property type="project" value="TreeGrafter"/>
</dbReference>
<evidence type="ECO:0000256" key="1">
    <source>
        <dbReference type="ARBA" id="ARBA00005582"/>
    </source>
</evidence>
<feature type="domain" description="Nudix hydrolase" evidence="7">
    <location>
        <begin position="8"/>
        <end position="136"/>
    </location>
</feature>
<dbReference type="EMBL" id="FNDZ01000003">
    <property type="protein sequence ID" value="SDI52884.1"/>
    <property type="molecule type" value="Genomic_DNA"/>
</dbReference>
<dbReference type="PROSITE" id="PS00893">
    <property type="entry name" value="NUDIX_BOX"/>
    <property type="match status" value="1"/>
</dbReference>
<dbReference type="GO" id="GO:0000166">
    <property type="term" value="F:nucleotide binding"/>
    <property type="evidence" value="ECO:0007669"/>
    <property type="project" value="UniProtKB-KW"/>
</dbReference>
<gene>
    <name evidence="8" type="ORF">SAMN05421804_10331</name>
</gene>
<dbReference type="InterPro" id="IPR020084">
    <property type="entry name" value="NUDIX_hydrolase_CS"/>
</dbReference>
<dbReference type="RefSeq" id="WP_242848025.1">
    <property type="nucleotide sequence ID" value="NZ_DAMANS010000024.1"/>
</dbReference>
<evidence type="ECO:0000313" key="8">
    <source>
        <dbReference type="EMBL" id="SDI52884.1"/>
    </source>
</evidence>
<dbReference type="Gene3D" id="3.90.79.10">
    <property type="entry name" value="Nucleoside Triphosphate Pyrophosphohydrolase"/>
    <property type="match status" value="1"/>
</dbReference>
<reference evidence="8 9" key="1">
    <citation type="submission" date="2016-10" db="EMBL/GenBank/DDBJ databases">
        <authorList>
            <person name="de Groot N.N."/>
        </authorList>
    </citation>
    <scope>NUCLEOTIDE SEQUENCE [LARGE SCALE GENOMIC DNA]</scope>
    <source>
        <strain evidence="8 9">CGMCC 1.5058</strain>
    </source>
</reference>
<protein>
    <recommendedName>
        <fullName evidence="2">Bis(5'-nucleosyl)-tetraphosphatase [asymmetrical]</fullName>
    </recommendedName>
    <alternativeName>
        <fullName evidence="5">Diadenosine 5',5'''-P1,P4-tetraphosphate asymmetrical hydrolase</fullName>
    </alternativeName>
</protein>
<evidence type="ECO:0000256" key="6">
    <source>
        <dbReference type="RuleBase" id="RU003476"/>
    </source>
</evidence>
<dbReference type="AlphaFoldDB" id="A0A1G8LB14"/>
<proteinExistence type="inferred from homology"/>
<dbReference type="GO" id="GO:0016740">
    <property type="term" value="F:transferase activity"/>
    <property type="evidence" value="ECO:0007669"/>
    <property type="project" value="UniProtKB-KW"/>
</dbReference>
<evidence type="ECO:0000256" key="3">
    <source>
        <dbReference type="ARBA" id="ARBA00022741"/>
    </source>
</evidence>
<name>A0A1G8LB14_9CLOT</name>
<evidence type="ECO:0000313" key="9">
    <source>
        <dbReference type="Proteomes" id="UP000183255"/>
    </source>
</evidence>
<evidence type="ECO:0000256" key="4">
    <source>
        <dbReference type="ARBA" id="ARBA00022801"/>
    </source>
</evidence>
<dbReference type="PROSITE" id="PS51462">
    <property type="entry name" value="NUDIX"/>
    <property type="match status" value="1"/>
</dbReference>
<dbReference type="Proteomes" id="UP000183255">
    <property type="component" value="Unassembled WGS sequence"/>
</dbReference>
<evidence type="ECO:0000256" key="2">
    <source>
        <dbReference type="ARBA" id="ARBA00018911"/>
    </source>
</evidence>
<keyword evidence="3" id="KW-0547">Nucleotide-binding</keyword>
<dbReference type="GO" id="GO:0006167">
    <property type="term" value="P:AMP biosynthetic process"/>
    <property type="evidence" value="ECO:0007669"/>
    <property type="project" value="TreeGrafter"/>
</dbReference>
<keyword evidence="4 6" id="KW-0378">Hydrolase</keyword>
<dbReference type="CDD" id="cd03428">
    <property type="entry name" value="NUDIX_Ap4A_Nudt2"/>
    <property type="match status" value="1"/>
</dbReference>
<dbReference type="GO" id="GO:0004081">
    <property type="term" value="F:bis(5'-nucleosyl)-tetraphosphatase (asymmetrical) activity"/>
    <property type="evidence" value="ECO:0007669"/>
    <property type="project" value="TreeGrafter"/>
</dbReference>
<comment type="similarity">
    <text evidence="1 6">Belongs to the Nudix hydrolase family.</text>
</comment>
<dbReference type="InterPro" id="IPR003565">
    <property type="entry name" value="Tetra_PHTase"/>
</dbReference>
<dbReference type="PANTHER" id="PTHR21340">
    <property type="entry name" value="DIADENOSINE 5,5-P1,P4-TETRAPHOSPHATE PYROPHOSPHOHYDROLASE MUTT"/>
    <property type="match status" value="1"/>
</dbReference>
<evidence type="ECO:0000259" key="7">
    <source>
        <dbReference type="PROSITE" id="PS51462"/>
    </source>
</evidence>
<keyword evidence="8" id="KW-0808">Transferase</keyword>
<dbReference type="InterPro" id="IPR000086">
    <property type="entry name" value="NUDIX_hydrolase_dom"/>
</dbReference>